<evidence type="ECO:0000313" key="2">
    <source>
        <dbReference type="MGI" id="MGI:1919196"/>
    </source>
</evidence>
<reference evidence="1" key="1">
    <citation type="journal article" date="2004" name="Genome Res.">
        <title>The status, quality, and expansion of the NIH full-length cDNA project: the Mammalian Gene Collection (MGC).</title>
        <authorList>
            <consortium name="The MGC Project Team"/>
            <person name="Gerhard D.S."/>
            <person name="Wagner L."/>
            <person name="Feingold E.A."/>
            <person name="Shenmen C.M."/>
            <person name="Grouse L.H."/>
            <person name="Schuler G."/>
            <person name="Klein S.L."/>
            <person name="Old S."/>
            <person name="Rasooly R."/>
            <person name="Good P."/>
            <person name="Guyer M."/>
            <person name="Peck A.M."/>
            <person name="Derge J.G."/>
            <person name="Lipman D."/>
            <person name="Collins F.S."/>
            <person name="Jang W."/>
            <person name="Sherry S."/>
            <person name="Feolo M."/>
            <person name="Misquitta L."/>
            <person name="Lee E."/>
            <person name="Rotmistrovsky K."/>
            <person name="Greenhut S.F."/>
            <person name="Schaefer C.F."/>
            <person name="Buetow K."/>
            <person name="Bonner T.I."/>
            <person name="Haussler D."/>
            <person name="Kent J."/>
            <person name="Kiekhaus M."/>
            <person name="Furey T."/>
            <person name="Brent M."/>
            <person name="Prange C."/>
            <person name="Schreiber K."/>
            <person name="Shapiro N."/>
            <person name="Bhat N.K."/>
            <person name="Hopkins R.F."/>
            <person name="Hsie F."/>
            <person name="Driscoll T."/>
            <person name="Soares M.B."/>
            <person name="Casavant T.L."/>
            <person name="Scheetz T.E."/>
            <person name="Brown-stein M.J."/>
            <person name="Usdin T.B."/>
            <person name="Toshiyuki S."/>
            <person name="Carninci P."/>
            <person name="Piao Y."/>
            <person name="Dudekula D.B."/>
            <person name="Ko M.S."/>
            <person name="Kawakami K."/>
            <person name="Suzuki Y."/>
            <person name="Sugano S."/>
            <person name="Gruber C.E."/>
            <person name="Smith M.R."/>
            <person name="Simmons B."/>
            <person name="Moore T."/>
            <person name="Waterman R."/>
            <person name="Johnson S.L."/>
            <person name="Ruan Y."/>
            <person name="Wei C.L."/>
            <person name="Mathavan S."/>
            <person name="Gunaratne P.H."/>
            <person name="Wu J."/>
            <person name="Garcia A.M."/>
            <person name="Hulyk S.W."/>
            <person name="Fuh E."/>
            <person name="Yuan Y."/>
            <person name="Sneed A."/>
            <person name="Kowis C."/>
            <person name="Hodgson A."/>
            <person name="Muzny D.M."/>
            <person name="McPherson J."/>
            <person name="Gibbs R.A."/>
            <person name="Fahey J."/>
            <person name="Helton E."/>
            <person name="Ketteman M."/>
            <person name="Madan A."/>
            <person name="Rodrigues S."/>
            <person name="Sanchez A."/>
            <person name="Whiting M."/>
            <person name="Madari A."/>
            <person name="Young A.C."/>
            <person name="Wetherby K.D."/>
            <person name="Granite S.J."/>
            <person name="Kwong P.N."/>
            <person name="Brinkley C.P."/>
            <person name="Pearson R.L."/>
            <person name="Bouffard G.G."/>
            <person name="Blakesly R.W."/>
            <person name="Green E.D."/>
            <person name="Dickson M.C."/>
            <person name="Rodriguez A.C."/>
            <person name="Grimwood J."/>
            <person name="Schmutz J."/>
            <person name="Myers R.M."/>
            <person name="Butterfield Y.S."/>
            <person name="Griffith M."/>
            <person name="Griffith O.L."/>
            <person name="Krzywinski M.I."/>
            <person name="Liao N."/>
            <person name="Morin R."/>
            <person name="Morrin R."/>
            <person name="Palmquist D."/>
            <person name="Petrescu A.S."/>
            <person name="Skalska U."/>
            <person name="Smailus D.E."/>
            <person name="Stott J.M."/>
            <person name="Schnerch A."/>
            <person name="Schein J.E."/>
            <person name="Jones S.J."/>
            <person name="Holt R.A."/>
            <person name="Baross A."/>
            <person name="Marra M.A."/>
            <person name="Clifton S."/>
            <person name="Makowski K.A."/>
            <person name="Bosak S."/>
            <person name="Malek J."/>
        </authorList>
    </citation>
    <scope>NUCLEOTIDE SEQUENCE [LARGE SCALE MRNA]</scope>
    <source>
        <strain evidence="1">FVB/N-3</strain>
        <tissue evidence="1">Mammary tumor. MMTV-LTR/INT3 model. 5 month old mouse. Taken by biopsy.</tissue>
    </source>
</reference>
<dbReference type="AGR" id="MGI:1919196"/>
<gene>
    <name evidence="1 2" type="primary">Endod1</name>
</gene>
<name>Q8K3B8_MOUSE</name>
<evidence type="ECO:0000313" key="1">
    <source>
        <dbReference type="EMBL" id="AAH25228.1"/>
    </source>
</evidence>
<organism evidence="1">
    <name type="scientific">Mus musculus</name>
    <name type="common">Mouse</name>
    <dbReference type="NCBI Taxonomy" id="10090"/>
    <lineage>
        <taxon>Eukaryota</taxon>
        <taxon>Metazoa</taxon>
        <taxon>Chordata</taxon>
        <taxon>Craniata</taxon>
        <taxon>Vertebrata</taxon>
        <taxon>Euteleostomi</taxon>
        <taxon>Mammalia</taxon>
        <taxon>Eutheria</taxon>
        <taxon>Euarchontoglires</taxon>
        <taxon>Glires</taxon>
        <taxon>Rodentia</taxon>
        <taxon>Myomorpha</taxon>
        <taxon>Muroidea</taxon>
        <taxon>Muridae</taxon>
        <taxon>Murinae</taxon>
        <taxon>Mus</taxon>
        <taxon>Mus</taxon>
    </lineage>
</organism>
<dbReference type="MGI" id="MGI:1919196">
    <property type="gene designation" value="Endod1"/>
</dbReference>
<dbReference type="EMBL" id="BC025228">
    <property type="protein sequence ID" value="AAH25228.1"/>
    <property type="molecule type" value="mRNA"/>
</dbReference>
<dbReference type="AlphaFoldDB" id="Q8K3B8"/>
<accession>Q8K3B8</accession>
<protein>
    <submittedName>
        <fullName evidence="1">Endod1 protein</fullName>
    </submittedName>
</protein>
<sequence>MTATGRDSRRALAQVMHTLYQGSWQHLYDFPLSMGG</sequence>
<proteinExistence type="evidence at transcript level"/>